<dbReference type="Gene3D" id="1.25.10.10">
    <property type="entry name" value="Leucine-rich Repeat Variant"/>
    <property type="match status" value="1"/>
</dbReference>
<dbReference type="InterPro" id="IPR055445">
    <property type="entry name" value="ARM_ARMC5"/>
</dbReference>
<feature type="compositionally biased region" description="Polar residues" evidence="1">
    <location>
        <begin position="376"/>
        <end position="388"/>
    </location>
</feature>
<evidence type="ECO:0008006" key="6">
    <source>
        <dbReference type="Google" id="ProtNLM"/>
    </source>
</evidence>
<sequence length="889" mass="100070">MSRKSNNNLSIVVELSRHIETGSKTGIITCLTTVKNESKIFELFIADKGLDIVIKLLKYQSSKVLDIALSILANAFLRASVREQVHETSIANNVVWIIKNLSPGLTLHCRACRLIGNMSDSKRHTKALCEAGVIVALKGIILDTKTSTPTLLMSIRALRNIWNINEESHAEILDLNLVKAVTDILISSKSKQSDSSNSTKYKDIIETCLKALRSFSDTSNSRSGEQMRGKDLRGYQCIVELCKTNSRIAFQLLYKLCRIANHRPALGSIGVVECIIDFLKLKTNSTTSFRRELIASFCLLSREAVNRLRIREEGGLELMLNLLADSDNEIYHPALLHALTQFLYDENSILIMIKNGIVGVLTDRLKRMIIDLQLESNSPDNTSESNSTSRKRRAKSPAYKHNKSDKYNRTSGRFSLDFPIQWSPSSVCSSTSSPTSSPSLPNYDNYDNNENPTDEDNYSPVCSDDEDWIEDNNNGIEDDSLKSISTALGKDEIADDDEIDDPNDLVMETPEVNFSHMWTLILLAKLALHSDPIEGLADSATIQALTSYMELSKNHRALSILNRILKNHVYFLPLLLQGFVFEAQLLDDSQNYLQILGNVAEQGGAFGELAATLIRGQETDKYIIAVSVPFLLKSREKLRLLLDTYGGLDIIFKLLTDRNHLLNDNSVLSICQLANNLGIVPETFEKGFTMKDNESNENLPVDKDNKKVIKNNVTFELDDGGTVDACRHLLCLKSQVFSAMFNGNFYETGKKRVRLQNVSKGGFIVLYLAASGHLFSNIDNDDDDNKVKIESLLDAVLLADRFLMINELDKLTETSLMRISYSNLNRAWNWARDNHCSELKTYCVTNFLTKKLSREHRLSAFNHFIDDKNFIEFLEEIKKIVVSQLLDRQ</sequence>
<dbReference type="SUPFAM" id="SSF54695">
    <property type="entry name" value="POZ domain"/>
    <property type="match status" value="1"/>
</dbReference>
<keyword evidence="5" id="KW-1185">Reference proteome</keyword>
<dbReference type="Proteomes" id="UP000826195">
    <property type="component" value="Unassembled WGS sequence"/>
</dbReference>
<organism evidence="4 5">
    <name type="scientific">Cotesia glomerata</name>
    <name type="common">Lepidopteran parasitic wasp</name>
    <name type="synonym">Apanteles glomeratus</name>
    <dbReference type="NCBI Taxonomy" id="32391"/>
    <lineage>
        <taxon>Eukaryota</taxon>
        <taxon>Metazoa</taxon>
        <taxon>Ecdysozoa</taxon>
        <taxon>Arthropoda</taxon>
        <taxon>Hexapoda</taxon>
        <taxon>Insecta</taxon>
        <taxon>Pterygota</taxon>
        <taxon>Neoptera</taxon>
        <taxon>Endopterygota</taxon>
        <taxon>Hymenoptera</taxon>
        <taxon>Apocrita</taxon>
        <taxon>Ichneumonoidea</taxon>
        <taxon>Braconidae</taxon>
        <taxon>Microgastrinae</taxon>
        <taxon>Cotesia</taxon>
    </lineage>
</organism>
<dbReference type="AlphaFoldDB" id="A0AAV7J0K1"/>
<dbReference type="InterPro" id="IPR016024">
    <property type="entry name" value="ARM-type_fold"/>
</dbReference>
<evidence type="ECO:0000313" key="4">
    <source>
        <dbReference type="EMBL" id="KAH0561883.1"/>
    </source>
</evidence>
<dbReference type="SUPFAM" id="SSF48371">
    <property type="entry name" value="ARM repeat"/>
    <property type="match status" value="1"/>
</dbReference>
<comment type="caution">
    <text evidence="4">The sequence shown here is derived from an EMBL/GenBank/DDBJ whole genome shotgun (WGS) entry which is preliminary data.</text>
</comment>
<evidence type="ECO:0000256" key="1">
    <source>
        <dbReference type="SAM" id="MobiDB-lite"/>
    </source>
</evidence>
<protein>
    <recommendedName>
        <fullName evidence="6">BTB domain-containing protein</fullName>
    </recommendedName>
</protein>
<name>A0AAV7J0K1_COTGL</name>
<reference evidence="4 5" key="1">
    <citation type="journal article" date="2021" name="J. Hered.">
        <title>A chromosome-level genome assembly of the parasitoid wasp, Cotesia glomerata (Hymenoptera: Braconidae).</title>
        <authorList>
            <person name="Pinto B.J."/>
            <person name="Weis J.J."/>
            <person name="Gamble T."/>
            <person name="Ode P.J."/>
            <person name="Paul R."/>
            <person name="Zaspel J.M."/>
        </authorList>
    </citation>
    <scope>NUCLEOTIDE SEQUENCE [LARGE SCALE GENOMIC DNA]</scope>
    <source>
        <strain evidence="4">CgM1</strain>
    </source>
</reference>
<feature type="region of interest" description="Disordered" evidence="1">
    <location>
        <begin position="424"/>
        <end position="481"/>
    </location>
</feature>
<feature type="compositionally biased region" description="Basic residues" evidence="1">
    <location>
        <begin position="389"/>
        <end position="401"/>
    </location>
</feature>
<dbReference type="Gene3D" id="3.30.710.10">
    <property type="entry name" value="Potassium Channel Kv1.1, Chain A"/>
    <property type="match status" value="1"/>
</dbReference>
<dbReference type="GO" id="GO:0005829">
    <property type="term" value="C:cytosol"/>
    <property type="evidence" value="ECO:0007669"/>
    <property type="project" value="TreeGrafter"/>
</dbReference>
<accession>A0AAV7J0K1</accession>
<dbReference type="InterPro" id="IPR011989">
    <property type="entry name" value="ARM-like"/>
</dbReference>
<feature type="domain" description="BTB" evidence="2">
    <location>
        <begin position="712"/>
        <end position="763"/>
    </location>
</feature>
<dbReference type="InterPro" id="IPR011333">
    <property type="entry name" value="SKP1/BTB/POZ_sf"/>
</dbReference>
<evidence type="ECO:0000259" key="2">
    <source>
        <dbReference type="Pfam" id="PF00651"/>
    </source>
</evidence>
<dbReference type="Pfam" id="PF24768">
    <property type="entry name" value="ARM_ARMC5"/>
    <property type="match status" value="1"/>
</dbReference>
<dbReference type="EMBL" id="JAHXZJ010000374">
    <property type="protein sequence ID" value="KAH0561883.1"/>
    <property type="molecule type" value="Genomic_DNA"/>
</dbReference>
<evidence type="ECO:0000313" key="5">
    <source>
        <dbReference type="Proteomes" id="UP000826195"/>
    </source>
</evidence>
<dbReference type="PANTHER" id="PTHR23312">
    <property type="entry name" value="ARMC5 ARMADILLO REPEAT-CONTAINING -RELATED"/>
    <property type="match status" value="1"/>
</dbReference>
<feature type="domain" description="ARMC5-like ARM-repeats" evidence="3">
    <location>
        <begin position="63"/>
        <end position="361"/>
    </location>
</feature>
<feature type="compositionally biased region" description="Low complexity" evidence="1">
    <location>
        <begin position="424"/>
        <end position="451"/>
    </location>
</feature>
<dbReference type="GO" id="GO:0009653">
    <property type="term" value="P:anatomical structure morphogenesis"/>
    <property type="evidence" value="ECO:0007669"/>
    <property type="project" value="TreeGrafter"/>
</dbReference>
<proteinExistence type="predicted"/>
<evidence type="ECO:0000259" key="3">
    <source>
        <dbReference type="Pfam" id="PF24768"/>
    </source>
</evidence>
<gene>
    <name evidence="4" type="ORF">KQX54_019952</name>
</gene>
<feature type="compositionally biased region" description="Acidic residues" evidence="1">
    <location>
        <begin position="452"/>
        <end position="470"/>
    </location>
</feature>
<dbReference type="InterPro" id="IPR000210">
    <property type="entry name" value="BTB/POZ_dom"/>
</dbReference>
<dbReference type="PANTHER" id="PTHR23312:SF8">
    <property type="entry name" value="ARMADILLO REPEAT-CONTAINING PROTEIN 5"/>
    <property type="match status" value="1"/>
</dbReference>
<feature type="region of interest" description="Disordered" evidence="1">
    <location>
        <begin position="376"/>
        <end position="412"/>
    </location>
</feature>
<dbReference type="Pfam" id="PF00651">
    <property type="entry name" value="BTB"/>
    <property type="match status" value="1"/>
</dbReference>